<evidence type="ECO:0000313" key="1">
    <source>
        <dbReference type="EMBL" id="EPX56079.1"/>
    </source>
</evidence>
<keyword evidence="2" id="KW-1185">Reference proteome</keyword>
<proteinExistence type="predicted"/>
<gene>
    <name evidence="1" type="ORF">D187_007421</name>
</gene>
<sequence>MANDKSGKRSGWGPFERGAAYEEVGPGLGRLHDAWDVETGSPALQLLPTARVEWQPEGSWRVSLLCEPHPASVTLRVDEAPASVPVSELADMLVLTTAAFTRVEDNPRLRAHLASGLSLTPPTSRRSTGHPATNWMGLSLGLGFWLLTSLSAPAEETPEAFTQEDASALVDLDASDPVALTYPLPAKPFRNQAVPPCKTNKGAVEIKGGCWVALEQKPPCFSDQAEYQGKCYLPVARPQRLPQSAKP</sequence>
<dbReference type="Proteomes" id="UP000011682">
    <property type="component" value="Unassembled WGS sequence"/>
</dbReference>
<reference evidence="1" key="1">
    <citation type="submission" date="2013-05" db="EMBL/GenBank/DDBJ databases">
        <title>Genome assembly of Cystobacter fuscus DSM 2262.</title>
        <authorList>
            <person name="Sharma G."/>
            <person name="Khatri I."/>
            <person name="Kaur C."/>
            <person name="Mayilraj S."/>
            <person name="Subramanian S."/>
        </authorList>
    </citation>
    <scope>NUCLEOTIDE SEQUENCE [LARGE SCALE GENOMIC DNA]</scope>
    <source>
        <strain evidence="1">DSM 2262</strain>
    </source>
</reference>
<dbReference type="RefSeq" id="WP_002627666.1">
    <property type="nucleotide sequence ID" value="NZ_ANAH02000066.1"/>
</dbReference>
<dbReference type="AlphaFoldDB" id="S9Q450"/>
<dbReference type="eggNOG" id="COG0515">
    <property type="taxonomic scope" value="Bacteria"/>
</dbReference>
<evidence type="ECO:0000313" key="2">
    <source>
        <dbReference type="Proteomes" id="UP000011682"/>
    </source>
</evidence>
<dbReference type="EMBL" id="ANAH02000066">
    <property type="protein sequence ID" value="EPX56079.1"/>
    <property type="molecule type" value="Genomic_DNA"/>
</dbReference>
<evidence type="ECO:0008006" key="3">
    <source>
        <dbReference type="Google" id="ProtNLM"/>
    </source>
</evidence>
<name>S9Q450_CYSF2</name>
<protein>
    <recommendedName>
        <fullName evidence="3">Protein kinase</fullName>
    </recommendedName>
</protein>
<accession>S9Q450</accession>
<comment type="caution">
    <text evidence="1">The sequence shown here is derived from an EMBL/GenBank/DDBJ whole genome shotgun (WGS) entry which is preliminary data.</text>
</comment>
<organism evidence="1 2">
    <name type="scientific">Cystobacter fuscus (strain ATCC 25194 / DSM 2262 / NBRC 100088 / M29)</name>
    <dbReference type="NCBI Taxonomy" id="1242864"/>
    <lineage>
        <taxon>Bacteria</taxon>
        <taxon>Pseudomonadati</taxon>
        <taxon>Myxococcota</taxon>
        <taxon>Myxococcia</taxon>
        <taxon>Myxococcales</taxon>
        <taxon>Cystobacterineae</taxon>
        <taxon>Archangiaceae</taxon>
        <taxon>Cystobacter</taxon>
    </lineage>
</organism>